<gene>
    <name evidence="1" type="ORF">CDL12_28800</name>
</gene>
<dbReference type="EMBL" id="NKXS01008146">
    <property type="protein sequence ID" value="PIM98715.1"/>
    <property type="molecule type" value="Genomic_DNA"/>
</dbReference>
<organism evidence="1 2">
    <name type="scientific">Handroanthus impetiginosus</name>
    <dbReference type="NCBI Taxonomy" id="429701"/>
    <lineage>
        <taxon>Eukaryota</taxon>
        <taxon>Viridiplantae</taxon>
        <taxon>Streptophyta</taxon>
        <taxon>Embryophyta</taxon>
        <taxon>Tracheophyta</taxon>
        <taxon>Spermatophyta</taxon>
        <taxon>Magnoliopsida</taxon>
        <taxon>eudicotyledons</taxon>
        <taxon>Gunneridae</taxon>
        <taxon>Pentapetalae</taxon>
        <taxon>asterids</taxon>
        <taxon>lamiids</taxon>
        <taxon>Lamiales</taxon>
        <taxon>Bignoniaceae</taxon>
        <taxon>Crescentiina</taxon>
        <taxon>Tabebuia alliance</taxon>
        <taxon>Handroanthus</taxon>
    </lineage>
</organism>
<name>A0A2G9G068_9LAMI</name>
<keyword evidence="2" id="KW-1185">Reference proteome</keyword>
<proteinExistence type="predicted"/>
<comment type="caution">
    <text evidence="1">The sequence shown here is derived from an EMBL/GenBank/DDBJ whole genome shotgun (WGS) entry which is preliminary data.</text>
</comment>
<dbReference type="AlphaFoldDB" id="A0A2G9G068"/>
<sequence>MWQDEYLIASRIVENIVEHTQIEFLESFESHSGQKKD</sequence>
<dbReference type="Proteomes" id="UP000231279">
    <property type="component" value="Unassembled WGS sequence"/>
</dbReference>
<evidence type="ECO:0000313" key="1">
    <source>
        <dbReference type="EMBL" id="PIM98715.1"/>
    </source>
</evidence>
<reference evidence="2" key="1">
    <citation type="journal article" date="2018" name="Gigascience">
        <title>Genome assembly of the Pink Ipe (Handroanthus impetiginosus, Bignoniaceae), a highly valued, ecologically keystone Neotropical timber forest tree.</title>
        <authorList>
            <person name="Silva-Junior O.B."/>
            <person name="Grattapaglia D."/>
            <person name="Novaes E."/>
            <person name="Collevatti R.G."/>
        </authorList>
    </citation>
    <scope>NUCLEOTIDE SEQUENCE [LARGE SCALE GENOMIC DNA]</scope>
    <source>
        <strain evidence="2">cv. UFG-1</strain>
    </source>
</reference>
<evidence type="ECO:0000313" key="2">
    <source>
        <dbReference type="Proteomes" id="UP000231279"/>
    </source>
</evidence>
<accession>A0A2G9G068</accession>
<protein>
    <submittedName>
        <fullName evidence="1">Uncharacterized protein</fullName>
    </submittedName>
</protein>